<evidence type="ECO:0000313" key="6">
    <source>
        <dbReference type="EMBL" id="MCX2817789.1"/>
    </source>
</evidence>
<dbReference type="AlphaFoldDB" id="A0A9Q4GF56"/>
<evidence type="ECO:0000256" key="2">
    <source>
        <dbReference type="SAM" id="MobiDB-lite"/>
    </source>
</evidence>
<dbReference type="Pfam" id="PF00437">
    <property type="entry name" value="T2SSE"/>
    <property type="match status" value="1"/>
</dbReference>
<proteinExistence type="inferred from homology"/>
<dbReference type="Gene3D" id="3.30.450.380">
    <property type="match status" value="1"/>
</dbReference>
<evidence type="ECO:0000313" key="7">
    <source>
        <dbReference type="Proteomes" id="UP001149411"/>
    </source>
</evidence>
<feature type="compositionally biased region" description="Basic and acidic residues" evidence="2">
    <location>
        <begin position="76"/>
        <end position="85"/>
    </location>
</feature>
<dbReference type="SUPFAM" id="SSF52540">
    <property type="entry name" value="P-loop containing nucleoside triphosphate hydrolases"/>
    <property type="match status" value="1"/>
</dbReference>
<dbReference type="InterPro" id="IPR056571">
    <property type="entry name" value="PilB3-like_C"/>
</dbReference>
<dbReference type="InterPro" id="IPR027417">
    <property type="entry name" value="P-loop_NTPase"/>
</dbReference>
<sequence length="742" mass="83885">MDENQNSGGSDDEAEEEEFEEGFEDEVYDFGDSEDTQEADDEVFEEDNGGQTDQDTDESEGGEPTDEATDEMDDALESRDVRGMLDDTDDDGTDGYGIGDDENEEDDAFGDGEDETTEADDPFEETDDDGSVADLPEDDDTDGFDEGDQPVDAGDEGSAMLSMGEGDLEGLQDAVEDADEVSEFFDARSESSGEVLEEVADQEVEGFFDAGSQLEQEFSESKLQTLLSEAKQGVAEFEGLEGYVEHERYWVNKPYAYVAILYSDQQNDYMYHVVEPRLDDFEEAVRRDLEERLRDVLMYEEIDDGMEEDEVLEAKVRKIINDYGIDVDNDSMHKILYYLKRDYIHDGKIDPIMRDPAIEDVSCDGDNTPIFVYHRDYRDLMSNVEFEKEELDSFVIKLAQKAGKHISVADPLVDASMPDGSRIQMTLGKEVTDRGSTFTIRLFQDEPFTPIDLINYNTFSLEQMAYLWTCIENNKSLIFAGGTASGKTTSMNAVTLFIPPKSKVISIEDTREVTLPHMNWIPSVTRDSFSDDGSGEVDMYELLRAALRQRPEYLVVGEVRGEEALTLFQAMSTGHTTYSTMHADSVDSAIHRLENPPISVPRSMLKALDIVSIQSQTFVGGERVRRNMKLVEIIGIDPKTRNIRTDDIFQWNAETDTFVRTGNSTALQDIKKSRGWTDEELERELDKRREVLQYMLDNDIADYEDVSKIIQSFIIDPDRVLNQIREGELNLDALEDLKTLNI</sequence>
<evidence type="ECO:0000259" key="5">
    <source>
        <dbReference type="Pfam" id="PF23990"/>
    </source>
</evidence>
<dbReference type="Pfam" id="PF23990">
    <property type="entry name" value="PilB3_N"/>
    <property type="match status" value="1"/>
</dbReference>
<comment type="caution">
    <text evidence="6">The sequence shown here is derived from an EMBL/GenBank/DDBJ whole genome shotgun (WGS) entry which is preliminary data.</text>
</comment>
<evidence type="ECO:0000256" key="1">
    <source>
        <dbReference type="ARBA" id="ARBA00006611"/>
    </source>
</evidence>
<feature type="region of interest" description="Disordered" evidence="2">
    <location>
        <begin position="1"/>
        <end position="163"/>
    </location>
</feature>
<dbReference type="InterPro" id="IPR050921">
    <property type="entry name" value="T4SS_GSP_E_ATPase"/>
</dbReference>
<dbReference type="InterPro" id="IPR001482">
    <property type="entry name" value="T2SS/T4SS_dom"/>
</dbReference>
<comment type="similarity">
    <text evidence="1">Belongs to the GSP E family.</text>
</comment>
<accession>A0A9Q4GF56</accession>
<dbReference type="Pfam" id="PF23989">
    <property type="entry name" value="PilB3_C"/>
    <property type="match status" value="1"/>
</dbReference>
<evidence type="ECO:0000259" key="3">
    <source>
        <dbReference type="Pfam" id="PF00437"/>
    </source>
</evidence>
<feature type="domain" description="Bacterial type II secretion system protein E" evidence="3">
    <location>
        <begin position="408"/>
        <end position="605"/>
    </location>
</feature>
<feature type="domain" description="PilB3-like N-terminal" evidence="5">
    <location>
        <begin position="228"/>
        <end position="276"/>
    </location>
</feature>
<feature type="domain" description="PilB3-like C-terminal" evidence="4">
    <location>
        <begin position="654"/>
        <end position="732"/>
    </location>
</feature>
<name>A0A9Q4GF56_9EURY</name>
<dbReference type="Proteomes" id="UP001149411">
    <property type="component" value="Unassembled WGS sequence"/>
</dbReference>
<dbReference type="EMBL" id="RKLV01000001">
    <property type="protein sequence ID" value="MCX2817789.1"/>
    <property type="molecule type" value="Genomic_DNA"/>
</dbReference>
<organism evidence="6 7">
    <name type="scientific">Halorutilus salinus</name>
    <dbReference type="NCBI Taxonomy" id="2487751"/>
    <lineage>
        <taxon>Archaea</taxon>
        <taxon>Methanobacteriati</taxon>
        <taxon>Methanobacteriota</taxon>
        <taxon>Stenosarchaea group</taxon>
        <taxon>Halobacteria</taxon>
        <taxon>Halorutilales</taxon>
        <taxon>Halorutilaceae</taxon>
        <taxon>Halorutilus</taxon>
    </lineage>
</organism>
<dbReference type="CDD" id="cd01130">
    <property type="entry name" value="VirB11-like_ATPase"/>
    <property type="match status" value="1"/>
</dbReference>
<dbReference type="Gene3D" id="3.40.50.300">
    <property type="entry name" value="P-loop containing nucleotide triphosphate hydrolases"/>
    <property type="match status" value="1"/>
</dbReference>
<gene>
    <name evidence="6" type="ORF">EGH25_00215</name>
</gene>
<feature type="compositionally biased region" description="Acidic residues" evidence="2">
    <location>
        <begin position="86"/>
        <end position="155"/>
    </location>
</feature>
<protein>
    <submittedName>
        <fullName evidence="6">ATPase, T2SS/T4P/T4SS family</fullName>
    </submittedName>
</protein>
<dbReference type="RefSeq" id="WP_266085270.1">
    <property type="nucleotide sequence ID" value="NZ_RKLV01000001.1"/>
</dbReference>
<dbReference type="PANTHER" id="PTHR30486:SF6">
    <property type="entry name" value="TYPE IV PILUS RETRACTATION ATPASE PILT"/>
    <property type="match status" value="1"/>
</dbReference>
<evidence type="ECO:0000259" key="4">
    <source>
        <dbReference type="Pfam" id="PF23989"/>
    </source>
</evidence>
<dbReference type="PANTHER" id="PTHR30486">
    <property type="entry name" value="TWITCHING MOTILITY PROTEIN PILT"/>
    <property type="match status" value="1"/>
</dbReference>
<dbReference type="GO" id="GO:0016887">
    <property type="term" value="F:ATP hydrolysis activity"/>
    <property type="evidence" value="ECO:0007669"/>
    <property type="project" value="InterPro"/>
</dbReference>
<keyword evidence="7" id="KW-1185">Reference proteome</keyword>
<reference evidence="6" key="1">
    <citation type="submission" date="2022-09" db="EMBL/GenBank/DDBJ databases">
        <title>Haloadaptaus new haloarchaeum isolated from saline soil.</title>
        <authorList>
            <person name="Duran-Viseras A."/>
            <person name="Sanchez-Porro C."/>
            <person name="Ventosa A."/>
        </authorList>
    </citation>
    <scope>NUCLEOTIDE SEQUENCE</scope>
    <source>
        <strain evidence="6">F3-133</strain>
    </source>
</reference>
<dbReference type="InterPro" id="IPR056570">
    <property type="entry name" value="PilB3-like_N"/>
</dbReference>
<feature type="compositionally biased region" description="Acidic residues" evidence="2">
    <location>
        <begin position="10"/>
        <end position="75"/>
    </location>
</feature>